<protein>
    <submittedName>
        <fullName evidence="2">Uncharacterized protein</fullName>
    </submittedName>
</protein>
<evidence type="ECO:0000256" key="1">
    <source>
        <dbReference type="SAM" id="MobiDB-lite"/>
    </source>
</evidence>
<feature type="region of interest" description="Disordered" evidence="1">
    <location>
        <begin position="179"/>
        <end position="202"/>
    </location>
</feature>
<evidence type="ECO:0000313" key="2">
    <source>
        <dbReference type="EMBL" id="RRT45128.1"/>
    </source>
</evidence>
<dbReference type="AlphaFoldDB" id="A0A426Y013"/>
<proteinExistence type="predicted"/>
<feature type="compositionally biased region" description="Polar residues" evidence="1">
    <location>
        <begin position="191"/>
        <end position="202"/>
    </location>
</feature>
<feature type="compositionally biased region" description="Acidic residues" evidence="1">
    <location>
        <begin position="179"/>
        <end position="190"/>
    </location>
</feature>
<dbReference type="Proteomes" id="UP000287651">
    <property type="component" value="Unassembled WGS sequence"/>
</dbReference>
<accession>A0A426Y013</accession>
<gene>
    <name evidence="2" type="ORF">B296_00050493</name>
</gene>
<sequence length="202" mass="22531">MARLKCADSEDPLVPRWSIISESSTFWIEGPLSGEYLRGAFHPTLAKQVYECSCEEIMNQAGKGFTLSALIDRVHNAGRLVQSQHEKILTLRATNKELKAGVGQELVTAGERAGGRNRKDAEGQKAMAAYKASRGFESSLNKMGRVSYEFGYRAMLERLRGKHPNIMIEQDPFAECSEDANVEMDLDQPFDNDTPSKKQPTM</sequence>
<comment type="caution">
    <text evidence="2">The sequence shown here is derived from an EMBL/GenBank/DDBJ whole genome shotgun (WGS) entry which is preliminary data.</text>
</comment>
<evidence type="ECO:0000313" key="3">
    <source>
        <dbReference type="Proteomes" id="UP000287651"/>
    </source>
</evidence>
<name>A0A426Y013_ENSVE</name>
<organism evidence="2 3">
    <name type="scientific">Ensete ventricosum</name>
    <name type="common">Abyssinian banana</name>
    <name type="synonym">Musa ensete</name>
    <dbReference type="NCBI Taxonomy" id="4639"/>
    <lineage>
        <taxon>Eukaryota</taxon>
        <taxon>Viridiplantae</taxon>
        <taxon>Streptophyta</taxon>
        <taxon>Embryophyta</taxon>
        <taxon>Tracheophyta</taxon>
        <taxon>Spermatophyta</taxon>
        <taxon>Magnoliopsida</taxon>
        <taxon>Liliopsida</taxon>
        <taxon>Zingiberales</taxon>
        <taxon>Musaceae</taxon>
        <taxon>Ensete</taxon>
    </lineage>
</organism>
<dbReference type="EMBL" id="AMZH03016035">
    <property type="protein sequence ID" value="RRT45128.1"/>
    <property type="molecule type" value="Genomic_DNA"/>
</dbReference>
<reference evidence="2 3" key="1">
    <citation type="journal article" date="2014" name="Agronomy (Basel)">
        <title>A Draft Genome Sequence for Ensete ventricosum, the Drought-Tolerant Tree Against Hunger.</title>
        <authorList>
            <person name="Harrison J."/>
            <person name="Moore K.A."/>
            <person name="Paszkiewicz K."/>
            <person name="Jones T."/>
            <person name="Grant M."/>
            <person name="Ambacheew D."/>
            <person name="Muzemil S."/>
            <person name="Studholme D.J."/>
        </authorList>
    </citation>
    <scope>NUCLEOTIDE SEQUENCE [LARGE SCALE GENOMIC DNA]</scope>
</reference>